<evidence type="ECO:0000256" key="6">
    <source>
        <dbReference type="ARBA" id="ARBA00022679"/>
    </source>
</evidence>
<evidence type="ECO:0000256" key="7">
    <source>
        <dbReference type="ARBA" id="ARBA00023141"/>
    </source>
</evidence>
<dbReference type="RefSeq" id="WP_170085543.1">
    <property type="nucleotide sequence ID" value="NZ_CP047971.1"/>
</dbReference>
<evidence type="ECO:0000313" key="12">
    <source>
        <dbReference type="Proteomes" id="UP000502196"/>
    </source>
</evidence>
<comment type="subcellular location">
    <subcellularLocation>
        <location evidence="9">Cytoplasm</location>
    </subcellularLocation>
</comment>
<keyword evidence="5 9" id="KW-0028">Amino-acid biosynthesis</keyword>
<dbReference type="InterPro" id="IPR023193">
    <property type="entry name" value="EPSP_synthase_CS"/>
</dbReference>
<feature type="binding site" evidence="9">
    <location>
        <position position="93"/>
    </location>
    <ligand>
        <name>phosphoenolpyruvate</name>
        <dbReference type="ChEBI" id="CHEBI:58702"/>
    </ligand>
</feature>
<feature type="binding site" evidence="9">
    <location>
        <position position="387"/>
    </location>
    <ligand>
        <name>phosphoenolpyruvate</name>
        <dbReference type="ChEBI" id="CHEBI:58702"/>
    </ligand>
</feature>
<dbReference type="GO" id="GO:0009073">
    <property type="term" value="P:aromatic amino acid family biosynthetic process"/>
    <property type="evidence" value="ECO:0007669"/>
    <property type="project" value="UniProtKB-KW"/>
</dbReference>
<dbReference type="GO" id="GO:0003866">
    <property type="term" value="F:3-phosphoshikimate 1-carboxyvinyltransferase activity"/>
    <property type="evidence" value="ECO:0007669"/>
    <property type="project" value="UniProtKB-UniRule"/>
</dbReference>
<comment type="function">
    <text evidence="1 9">Catalyzes the transfer of the enolpyruvyl moiety of phosphoenolpyruvate (PEP) to the 5-hydroxyl of shikimate-3-phosphate (S3P) to produce enolpyruvyl shikimate-3-phosphate and inorganic phosphate.</text>
</comment>
<dbReference type="InterPro" id="IPR001986">
    <property type="entry name" value="Enolpyruvate_Tfrase_dom"/>
</dbReference>
<evidence type="ECO:0000256" key="1">
    <source>
        <dbReference type="ARBA" id="ARBA00002174"/>
    </source>
</evidence>
<feature type="domain" description="Enolpyruvate transferase" evidence="10">
    <location>
        <begin position="6"/>
        <end position="421"/>
    </location>
</feature>
<dbReference type="CDD" id="cd01556">
    <property type="entry name" value="EPSP_synthase"/>
    <property type="match status" value="1"/>
</dbReference>
<dbReference type="PROSITE" id="PS00104">
    <property type="entry name" value="EPSP_SYNTHASE_1"/>
    <property type="match status" value="1"/>
</dbReference>
<comment type="similarity">
    <text evidence="3 9">Belongs to the EPSP synthase family.</text>
</comment>
<dbReference type="InterPro" id="IPR006264">
    <property type="entry name" value="EPSP_synthase"/>
</dbReference>
<feature type="binding site" evidence="9">
    <location>
        <position position="22"/>
    </location>
    <ligand>
        <name>3-phosphoshikimate</name>
        <dbReference type="ChEBI" id="CHEBI:145989"/>
    </ligand>
</feature>
<dbReference type="InterPro" id="IPR013792">
    <property type="entry name" value="RNA3'P_cycl/enolpyr_Trfase_a/b"/>
</dbReference>
<dbReference type="SUPFAM" id="SSF55205">
    <property type="entry name" value="EPT/RTPC-like"/>
    <property type="match status" value="1"/>
</dbReference>
<feature type="binding site" evidence="9">
    <location>
        <position position="21"/>
    </location>
    <ligand>
        <name>phosphoenolpyruvate</name>
        <dbReference type="ChEBI" id="CHEBI:58702"/>
    </ligand>
</feature>
<dbReference type="GO" id="GO:0005737">
    <property type="term" value="C:cytoplasm"/>
    <property type="evidence" value="ECO:0007669"/>
    <property type="project" value="UniProtKB-SubCell"/>
</dbReference>
<dbReference type="PANTHER" id="PTHR21090:SF5">
    <property type="entry name" value="PENTAFUNCTIONAL AROM POLYPEPTIDE"/>
    <property type="match status" value="1"/>
</dbReference>
<evidence type="ECO:0000256" key="8">
    <source>
        <dbReference type="ARBA" id="ARBA00044633"/>
    </source>
</evidence>
<evidence type="ECO:0000256" key="2">
    <source>
        <dbReference type="ARBA" id="ARBA00004811"/>
    </source>
</evidence>
<reference evidence="11 12" key="1">
    <citation type="submission" date="2020-04" db="EMBL/GenBank/DDBJ databases">
        <authorList>
            <person name="Hogendoorn C."/>
        </authorList>
    </citation>
    <scope>NUCLEOTIDE SEQUENCE [LARGE SCALE GENOMIC DNA]</scope>
    <source>
        <strain evidence="11">COOX1</strain>
    </source>
</reference>
<feature type="binding site" evidence="9">
    <location>
        <position position="168"/>
    </location>
    <ligand>
        <name>phosphoenolpyruvate</name>
        <dbReference type="ChEBI" id="CHEBI:58702"/>
    </ligand>
</feature>
<comment type="pathway">
    <text evidence="2 9">Metabolic intermediate biosynthesis; chorismate biosynthesis; chorismate from D-erythrose 4-phosphate and phosphoenolpyruvate: step 6/7.</text>
</comment>
<feature type="binding site" evidence="9">
    <location>
        <position position="21"/>
    </location>
    <ligand>
        <name>3-phosphoshikimate</name>
        <dbReference type="ChEBI" id="CHEBI:145989"/>
    </ligand>
</feature>
<dbReference type="Gene3D" id="3.65.10.10">
    <property type="entry name" value="Enolpyruvate transferase domain"/>
    <property type="match status" value="2"/>
</dbReference>
<evidence type="ECO:0000313" key="11">
    <source>
        <dbReference type="EMBL" id="CAB3393008.1"/>
    </source>
</evidence>
<sequence length="433" mass="45599">MKLIVETAGALKGQVRVPGDKSISHRAVMFTSLADGVSRVEGFLFGADCLSTVACMRALGVPVDIEDGTVIVHGVGMHGLQEPDDVLDVGNSGTTIRLLLGLLSGQTFHSCLTGDASIRRRPMGRVARPLLSMGARIDGRRDGDLAPLSVRGADLHSIKYQMPVASAQVKSAILLAGLFASGVTGVREPSPSRDHTERMLKALGAPISKRSGYTEIGRPARLKAMDMRVPGDLSSAAFLLVATLIVPGSELILEEVGVNPTRTGILDVLGAMGAQFDIEEGEPQAGEPTARLAARSGPLVGTTVGGSLIPRLIDEIPILAVAAAAAEGTTEIRDARELRVKETDRIRTVAEELRKFGVQVAELEDGLIIEGGRALKGAHCRSHGDHRIAMAMAVAGLVAEGETVVEGWEAADVSFPGFVDLLRELGARVRVEE</sequence>
<comment type="subunit">
    <text evidence="9">Monomer.</text>
</comment>
<feature type="binding site" evidence="9">
    <location>
        <position position="166"/>
    </location>
    <ligand>
        <name>3-phosphoshikimate</name>
        <dbReference type="ChEBI" id="CHEBI:145989"/>
    </ligand>
</feature>
<feature type="binding site" evidence="9">
    <location>
        <position position="314"/>
    </location>
    <ligand>
        <name>3-phosphoshikimate</name>
        <dbReference type="ChEBI" id="CHEBI:145989"/>
    </ligand>
</feature>
<feature type="active site" description="Proton acceptor" evidence="9">
    <location>
        <position position="314"/>
    </location>
</feature>
<gene>
    <name evidence="9 11" type="primary">aroA</name>
    <name evidence="11" type="ORF">COOX1_1695</name>
</gene>
<evidence type="ECO:0000256" key="9">
    <source>
        <dbReference type="HAMAP-Rule" id="MF_00210"/>
    </source>
</evidence>
<evidence type="ECO:0000259" key="10">
    <source>
        <dbReference type="Pfam" id="PF00275"/>
    </source>
</evidence>
<accession>A0A6F9E6Q4</accession>
<dbReference type="GO" id="GO:0008652">
    <property type="term" value="P:amino acid biosynthetic process"/>
    <property type="evidence" value="ECO:0007669"/>
    <property type="project" value="UniProtKB-KW"/>
</dbReference>
<feature type="binding site" evidence="9">
    <location>
        <position position="26"/>
    </location>
    <ligand>
        <name>3-phosphoshikimate</name>
        <dbReference type="ChEBI" id="CHEBI:145989"/>
    </ligand>
</feature>
<keyword evidence="6 9" id="KW-0808">Transferase</keyword>
<dbReference type="InterPro" id="IPR036968">
    <property type="entry name" value="Enolpyruvate_Tfrase_sf"/>
</dbReference>
<feature type="binding site" evidence="9">
    <location>
        <position position="341"/>
    </location>
    <ligand>
        <name>3-phosphoshikimate</name>
        <dbReference type="ChEBI" id="CHEBI:145989"/>
    </ligand>
</feature>
<keyword evidence="4 9" id="KW-0963">Cytoplasm</keyword>
<dbReference type="PANTHER" id="PTHR21090">
    <property type="entry name" value="AROM/DEHYDROQUINATE SYNTHASE"/>
    <property type="match status" value="1"/>
</dbReference>
<dbReference type="Pfam" id="PF00275">
    <property type="entry name" value="EPSP_synthase"/>
    <property type="match status" value="1"/>
</dbReference>
<feature type="binding site" evidence="9">
    <location>
        <position position="121"/>
    </location>
    <ligand>
        <name>phosphoenolpyruvate</name>
        <dbReference type="ChEBI" id="CHEBI:58702"/>
    </ligand>
</feature>
<organism evidence="11 12">
    <name type="scientific">Kyrpidia spormannii</name>
    <dbReference type="NCBI Taxonomy" id="2055160"/>
    <lineage>
        <taxon>Bacteria</taxon>
        <taxon>Bacillati</taxon>
        <taxon>Bacillota</taxon>
        <taxon>Bacilli</taxon>
        <taxon>Bacillales</taxon>
        <taxon>Alicyclobacillaceae</taxon>
        <taxon>Kyrpidia</taxon>
    </lineage>
</organism>
<dbReference type="EMBL" id="LR792683">
    <property type="protein sequence ID" value="CAB3393008.1"/>
    <property type="molecule type" value="Genomic_DNA"/>
</dbReference>
<protein>
    <recommendedName>
        <fullName evidence="9">3-phosphoshikimate 1-carboxyvinyltransferase</fullName>
        <ecNumber evidence="9">2.5.1.19</ecNumber>
    </recommendedName>
    <alternativeName>
        <fullName evidence="9">5-enolpyruvylshikimate-3-phosphate synthase</fullName>
        <shortName evidence="9">EPSP synthase</shortName>
        <shortName evidence="9">EPSPS</shortName>
    </alternativeName>
</protein>
<evidence type="ECO:0000256" key="4">
    <source>
        <dbReference type="ARBA" id="ARBA00022490"/>
    </source>
</evidence>
<feature type="binding site" evidence="9">
    <location>
        <position position="168"/>
    </location>
    <ligand>
        <name>3-phosphoshikimate</name>
        <dbReference type="ChEBI" id="CHEBI:145989"/>
    </ligand>
</feature>
<dbReference type="AlphaFoldDB" id="A0A6F9E6Q4"/>
<dbReference type="FunFam" id="3.65.10.10:FF:000005">
    <property type="entry name" value="3-phosphoshikimate 1-carboxyvinyltransferase"/>
    <property type="match status" value="1"/>
</dbReference>
<proteinExistence type="inferred from homology"/>
<dbReference type="NCBIfam" id="TIGR01356">
    <property type="entry name" value="aroA"/>
    <property type="match status" value="1"/>
</dbReference>
<comment type="catalytic activity">
    <reaction evidence="8">
        <text>3-phosphoshikimate + phosphoenolpyruvate = 5-O-(1-carboxyvinyl)-3-phosphoshikimate + phosphate</text>
        <dbReference type="Rhea" id="RHEA:21256"/>
        <dbReference type="ChEBI" id="CHEBI:43474"/>
        <dbReference type="ChEBI" id="CHEBI:57701"/>
        <dbReference type="ChEBI" id="CHEBI:58702"/>
        <dbReference type="ChEBI" id="CHEBI:145989"/>
        <dbReference type="EC" id="2.5.1.19"/>
    </reaction>
    <physiologicalReaction direction="left-to-right" evidence="8">
        <dbReference type="Rhea" id="RHEA:21257"/>
    </physiologicalReaction>
</comment>
<dbReference type="Proteomes" id="UP000502196">
    <property type="component" value="Chromosome"/>
</dbReference>
<dbReference type="FunFam" id="3.65.10.10:FF:000006">
    <property type="entry name" value="3-phosphoshikimate 1-carboxyvinyltransferase"/>
    <property type="match status" value="1"/>
</dbReference>
<dbReference type="PROSITE" id="PS00885">
    <property type="entry name" value="EPSP_SYNTHASE_2"/>
    <property type="match status" value="1"/>
</dbReference>
<name>A0A6F9E6Q4_9BACL</name>
<comment type="caution">
    <text evidence="9">Lacks conserved residue(s) required for the propagation of feature annotation.</text>
</comment>
<dbReference type="GO" id="GO:0009423">
    <property type="term" value="P:chorismate biosynthetic process"/>
    <property type="evidence" value="ECO:0007669"/>
    <property type="project" value="UniProtKB-UniRule"/>
</dbReference>
<dbReference type="EC" id="2.5.1.19" evidence="9"/>
<dbReference type="HAMAP" id="MF_00210">
    <property type="entry name" value="EPSP_synth"/>
    <property type="match status" value="1"/>
</dbReference>
<evidence type="ECO:0000256" key="5">
    <source>
        <dbReference type="ARBA" id="ARBA00022605"/>
    </source>
</evidence>
<keyword evidence="7 9" id="KW-0057">Aromatic amino acid biosynthesis</keyword>
<evidence type="ECO:0000256" key="3">
    <source>
        <dbReference type="ARBA" id="ARBA00009948"/>
    </source>
</evidence>
<feature type="binding site" evidence="9">
    <location>
        <position position="345"/>
    </location>
    <ligand>
        <name>phosphoenolpyruvate</name>
        <dbReference type="ChEBI" id="CHEBI:58702"/>
    </ligand>
</feature>
<dbReference type="UniPathway" id="UPA00053">
    <property type="reaction ID" value="UER00089"/>
</dbReference>
<dbReference type="PIRSF" id="PIRSF000505">
    <property type="entry name" value="EPSPS"/>
    <property type="match status" value="1"/>
</dbReference>